<protein>
    <submittedName>
        <fullName evidence="2">Uncharacterized beta-barrel protein ywiB</fullName>
    </submittedName>
</protein>
<dbReference type="Proteomes" id="UP000238825">
    <property type="component" value="Chromosome"/>
</dbReference>
<proteinExistence type="predicted"/>
<dbReference type="InterPro" id="IPR015231">
    <property type="entry name" value="DUF1934"/>
</dbReference>
<dbReference type="SUPFAM" id="SSF50814">
    <property type="entry name" value="Lipocalins"/>
    <property type="match status" value="1"/>
</dbReference>
<gene>
    <name evidence="2" type="primary">ywiB</name>
    <name evidence="1" type="ORF">LS41612_20225</name>
    <name evidence="2" type="ORF">NCTC10338_00626</name>
</gene>
<dbReference type="Gene3D" id="2.40.128.20">
    <property type="match status" value="1"/>
</dbReference>
<dbReference type="Pfam" id="PF09148">
    <property type="entry name" value="DUF1934"/>
    <property type="match status" value="1"/>
</dbReference>
<evidence type="ECO:0000313" key="1">
    <source>
        <dbReference type="EMBL" id="AVK98476.1"/>
    </source>
</evidence>
<dbReference type="EMBL" id="UFSZ01000001">
    <property type="protein sequence ID" value="SUV15558.1"/>
    <property type="molecule type" value="Genomic_DNA"/>
</dbReference>
<evidence type="ECO:0000313" key="2">
    <source>
        <dbReference type="EMBL" id="SUV15558.1"/>
    </source>
</evidence>
<organism evidence="1 3">
    <name type="scientific">Lysinibacillus sphaericus</name>
    <name type="common">Bacillus sphaericus</name>
    <dbReference type="NCBI Taxonomy" id="1421"/>
    <lineage>
        <taxon>Bacteria</taxon>
        <taxon>Bacillati</taxon>
        <taxon>Bacillota</taxon>
        <taxon>Bacilli</taxon>
        <taxon>Bacillales</taxon>
        <taxon>Bacillaceae</taxon>
        <taxon>Lysinibacillus</taxon>
    </lineage>
</organism>
<sequence>MKVNEIKSQVNIKLISTIRPIDGESETLEMWLDGQLINKADSLYLKYEEMQDDKTIRTTMKLDTERALIMRAGAVKMRLPLNIFEQQIGHYESELGSMPLVTQTKNMLFTRHEMCGDFHVQYDLLMGGQSVGNYTLDITFTEVQ</sequence>
<accession>A0A2S0K561</accession>
<dbReference type="EMBL" id="CP019980">
    <property type="protein sequence ID" value="AVK98476.1"/>
    <property type="molecule type" value="Genomic_DNA"/>
</dbReference>
<dbReference type="InterPro" id="IPR012674">
    <property type="entry name" value="Calycin"/>
</dbReference>
<reference evidence="2 4" key="2">
    <citation type="submission" date="2018-06" db="EMBL/GenBank/DDBJ databases">
        <authorList>
            <consortium name="Pathogen Informatics"/>
            <person name="Doyle S."/>
        </authorList>
    </citation>
    <scope>NUCLEOTIDE SEQUENCE [LARGE SCALE GENOMIC DNA]</scope>
    <source>
        <strain evidence="2 4">NCTC10338</strain>
    </source>
</reference>
<name>A0A2S0K561_LYSSH</name>
<dbReference type="AlphaFoldDB" id="A0A2S0K561"/>
<dbReference type="Proteomes" id="UP000255295">
    <property type="component" value="Unassembled WGS sequence"/>
</dbReference>
<evidence type="ECO:0000313" key="4">
    <source>
        <dbReference type="Proteomes" id="UP000255295"/>
    </source>
</evidence>
<evidence type="ECO:0000313" key="3">
    <source>
        <dbReference type="Proteomes" id="UP000238825"/>
    </source>
</evidence>
<reference evidence="1 3" key="1">
    <citation type="submission" date="2017-03" db="EMBL/GenBank/DDBJ databases">
        <title>The whole genome sequencing and assembly of Lysinibacillus sphaericus DSM 28T strain.</title>
        <authorList>
            <person name="Lee Y.-J."/>
            <person name="Yi H."/>
            <person name="Bahn Y.-S."/>
            <person name="Kim J.F."/>
            <person name="Lee D.-W."/>
        </authorList>
    </citation>
    <scope>NUCLEOTIDE SEQUENCE [LARGE SCALE GENOMIC DNA]</scope>
    <source>
        <strain evidence="1 3">DSM 28</strain>
    </source>
</reference>